<dbReference type="Pfam" id="PF24894">
    <property type="entry name" value="Hexapep_GlmU"/>
    <property type="match status" value="1"/>
</dbReference>
<dbReference type="InterPro" id="IPR011004">
    <property type="entry name" value="Trimer_LpxA-like_sf"/>
</dbReference>
<dbReference type="Pfam" id="PF00483">
    <property type="entry name" value="NTP_transferase"/>
    <property type="match status" value="1"/>
</dbReference>
<dbReference type="InterPro" id="IPR005835">
    <property type="entry name" value="NTP_transferase_dom"/>
</dbReference>
<keyword evidence="2" id="KW-0320">Glycogen biosynthesis</keyword>
<evidence type="ECO:0000259" key="3">
    <source>
        <dbReference type="Pfam" id="PF00483"/>
    </source>
</evidence>
<dbReference type="CDD" id="cd04651">
    <property type="entry name" value="LbH_G1P_AT_C"/>
    <property type="match status" value="1"/>
</dbReference>
<dbReference type="GO" id="GO:0008878">
    <property type="term" value="F:glucose-1-phosphate adenylyltransferase activity"/>
    <property type="evidence" value="ECO:0007669"/>
    <property type="project" value="InterPro"/>
</dbReference>
<dbReference type="InterPro" id="IPR029044">
    <property type="entry name" value="Nucleotide-diphossugar_trans"/>
</dbReference>
<keyword evidence="5" id="KW-0548">Nucleotidyltransferase</keyword>
<proteinExistence type="inferred from homology"/>
<comment type="caution">
    <text evidence="5">The sequence shown here is derived from an EMBL/GenBank/DDBJ whole genome shotgun (WGS) entry which is preliminary data.</text>
</comment>
<feature type="domain" description="Nucleotidyl transferase" evidence="3">
    <location>
        <begin position="17"/>
        <end position="200"/>
    </location>
</feature>
<evidence type="ECO:0000256" key="2">
    <source>
        <dbReference type="ARBA" id="ARBA00023056"/>
    </source>
</evidence>
<dbReference type="GO" id="GO:0005978">
    <property type="term" value="P:glycogen biosynthetic process"/>
    <property type="evidence" value="ECO:0007669"/>
    <property type="project" value="UniProtKB-KW"/>
</dbReference>
<dbReference type="InterPro" id="IPR011832">
    <property type="entry name" value="GlgDAde_trans"/>
</dbReference>
<dbReference type="PANTHER" id="PTHR43523:SF6">
    <property type="entry name" value="GLYCOGEN BIOSYNTHESIS PROTEIN GLGD"/>
    <property type="match status" value="1"/>
</dbReference>
<protein>
    <submittedName>
        <fullName evidence="5">Glucose-1-phosphate adenylyltransferase subunit GlgD</fullName>
    </submittedName>
</protein>
<accession>A0A511V6K5</accession>
<dbReference type="InterPro" id="IPR011831">
    <property type="entry name" value="ADP-Glc_PPase"/>
</dbReference>
<name>A0A511V6K5_9BACL</name>
<dbReference type="OrthoDB" id="9801810at2"/>
<dbReference type="AlphaFoldDB" id="A0A511V6K5"/>
<dbReference type="CDD" id="cd02508">
    <property type="entry name" value="ADP_Glucose_PP"/>
    <property type="match status" value="1"/>
</dbReference>
<keyword evidence="6" id="KW-1185">Reference proteome</keyword>
<dbReference type="Proteomes" id="UP000321157">
    <property type="component" value="Unassembled WGS sequence"/>
</dbReference>
<dbReference type="Gene3D" id="2.160.10.10">
    <property type="entry name" value="Hexapeptide repeat proteins"/>
    <property type="match status" value="1"/>
</dbReference>
<dbReference type="Gene3D" id="3.90.550.10">
    <property type="entry name" value="Spore Coat Polysaccharide Biosynthesis Protein SpsA, Chain A"/>
    <property type="match status" value="1"/>
</dbReference>
<dbReference type="EMBL" id="BJXX01000055">
    <property type="protein sequence ID" value="GEN33791.1"/>
    <property type="molecule type" value="Genomic_DNA"/>
</dbReference>
<dbReference type="InterPro" id="IPR056818">
    <property type="entry name" value="GlmU/GlgC-like_hexapep"/>
</dbReference>
<evidence type="ECO:0000313" key="5">
    <source>
        <dbReference type="EMBL" id="GEN33791.1"/>
    </source>
</evidence>
<feature type="domain" description="Glucose-1-phosphate adenylyltransferase/Bifunctional protein GlmU-like C-terminal hexapeptide" evidence="4">
    <location>
        <begin position="287"/>
        <end position="353"/>
    </location>
</feature>
<dbReference type="NCBIfam" id="TIGR02092">
    <property type="entry name" value="glgD"/>
    <property type="match status" value="1"/>
</dbReference>
<comment type="similarity">
    <text evidence="1">Belongs to the bacterial/plant glucose-1-phosphate adenylyltransferase family.</text>
</comment>
<dbReference type="RefSeq" id="WP_146809112.1">
    <property type="nucleotide sequence ID" value="NZ_BJXX01000055.1"/>
</dbReference>
<organism evidence="5 6">
    <name type="scientific">Aneurinibacillus danicus</name>
    <dbReference type="NCBI Taxonomy" id="267746"/>
    <lineage>
        <taxon>Bacteria</taxon>
        <taxon>Bacillati</taxon>
        <taxon>Bacillota</taxon>
        <taxon>Bacilli</taxon>
        <taxon>Bacillales</taxon>
        <taxon>Paenibacillaceae</taxon>
        <taxon>Aneurinibacillus group</taxon>
        <taxon>Aneurinibacillus</taxon>
    </lineage>
</organism>
<evidence type="ECO:0000313" key="6">
    <source>
        <dbReference type="Proteomes" id="UP000321157"/>
    </source>
</evidence>
<dbReference type="SUPFAM" id="SSF53448">
    <property type="entry name" value="Nucleotide-diphospho-sugar transferases"/>
    <property type="match status" value="1"/>
</dbReference>
<evidence type="ECO:0000256" key="1">
    <source>
        <dbReference type="ARBA" id="ARBA00010443"/>
    </source>
</evidence>
<gene>
    <name evidence="5" type="ORF">ADA01nite_12510</name>
</gene>
<evidence type="ECO:0000259" key="4">
    <source>
        <dbReference type="Pfam" id="PF24894"/>
    </source>
</evidence>
<dbReference type="SUPFAM" id="SSF51161">
    <property type="entry name" value="Trimeric LpxA-like enzymes"/>
    <property type="match status" value="1"/>
</dbReference>
<sequence>MEEVMGLVNLANEVDELQALTEARCSASVPFGGRYRFIDFALSGLVNSGIKSVAVFTRHKYRSLIDHLGNGAAWDLDRKNGGLFILPPPINPNGVLPEGDMAFFAEHMDYFLRGPEPHVFVCGSRIIGSIDVRPALLFHKNTAADVTVLYKEWGNEAKRAAKYRALAADKDGRIVHMDSEPGFIGGTKASLEMYLIRKEWLLKTIGHGMQENRSDFVRDGIIANLEQARVYGFPYIGYAAMVRTVEDYYAESMNLLAPDVWEALFVEGERIYTKVKDEPPALYREGADVTNSLVANGCVIEGTVENSILFSGVKVGKGAHIKNSILLQHCEVGEDAYVECVIADKVARIGAGRTLAGREDFPLLVAKRATV</sequence>
<dbReference type="PANTHER" id="PTHR43523">
    <property type="entry name" value="GLUCOSE-1-PHOSPHATE ADENYLYLTRANSFERASE-RELATED"/>
    <property type="match status" value="1"/>
</dbReference>
<keyword evidence="5" id="KW-0808">Transferase</keyword>
<reference evidence="5 6" key="1">
    <citation type="submission" date="2019-07" db="EMBL/GenBank/DDBJ databases">
        <title>Whole genome shotgun sequence of Aneurinibacillus danicus NBRC 102444.</title>
        <authorList>
            <person name="Hosoyama A."/>
            <person name="Uohara A."/>
            <person name="Ohji S."/>
            <person name="Ichikawa N."/>
        </authorList>
    </citation>
    <scope>NUCLEOTIDE SEQUENCE [LARGE SCALE GENOMIC DNA]</scope>
    <source>
        <strain evidence="5 6">NBRC 102444</strain>
    </source>
</reference>